<protein>
    <recommendedName>
        <fullName evidence="2">Fungal lipase-type domain-containing protein</fullName>
    </recommendedName>
</protein>
<evidence type="ECO:0000313" key="3">
    <source>
        <dbReference type="EMBL" id="KAL3823461.1"/>
    </source>
</evidence>
<name>A0ABD3SFX7_9STRA</name>
<organism evidence="3 4">
    <name type="scientific">Cyclostephanos tholiformis</name>
    <dbReference type="NCBI Taxonomy" id="382380"/>
    <lineage>
        <taxon>Eukaryota</taxon>
        <taxon>Sar</taxon>
        <taxon>Stramenopiles</taxon>
        <taxon>Ochrophyta</taxon>
        <taxon>Bacillariophyta</taxon>
        <taxon>Coscinodiscophyceae</taxon>
        <taxon>Thalassiosirophycidae</taxon>
        <taxon>Stephanodiscales</taxon>
        <taxon>Stephanodiscaceae</taxon>
        <taxon>Cyclostephanos</taxon>
    </lineage>
</organism>
<dbReference type="PANTHER" id="PTHR45856">
    <property type="entry name" value="ALPHA/BETA-HYDROLASES SUPERFAMILY PROTEIN"/>
    <property type="match status" value="1"/>
</dbReference>
<dbReference type="InterPro" id="IPR029058">
    <property type="entry name" value="AB_hydrolase_fold"/>
</dbReference>
<dbReference type="Gene3D" id="3.40.50.1820">
    <property type="entry name" value="alpha/beta hydrolase"/>
    <property type="match status" value="1"/>
</dbReference>
<dbReference type="EMBL" id="JALLPB020000037">
    <property type="protein sequence ID" value="KAL3823461.1"/>
    <property type="molecule type" value="Genomic_DNA"/>
</dbReference>
<evidence type="ECO:0000256" key="1">
    <source>
        <dbReference type="SAM" id="MobiDB-lite"/>
    </source>
</evidence>
<dbReference type="SUPFAM" id="SSF53474">
    <property type="entry name" value="alpha/beta-Hydrolases"/>
    <property type="match status" value="1"/>
</dbReference>
<dbReference type="Proteomes" id="UP001530377">
    <property type="component" value="Unassembled WGS sequence"/>
</dbReference>
<gene>
    <name evidence="3" type="ORF">ACHAXA_010221</name>
</gene>
<dbReference type="PANTHER" id="PTHR45856:SF11">
    <property type="entry name" value="FUNGAL LIPASE-LIKE DOMAIN-CONTAINING PROTEIN"/>
    <property type="match status" value="1"/>
</dbReference>
<comment type="caution">
    <text evidence="3">The sequence shown here is derived from an EMBL/GenBank/DDBJ whole genome shotgun (WGS) entry which is preliminary data.</text>
</comment>
<sequence length="654" mass="73016">MAGHYPIHPTNRLPMTAPKPRLHHRLFNDNEGSTSSRSFDSSDPEEIIRKNLFAPPVVVQNEIYRTKSMANNHHTHQMIHQRPSTGTGVYQRQPIGFHSPMKVPGQGSACSKLNSVNRRTGSDKFCGLSAEIYGEIANRTPQETATAGKSPLRSTGRSVLKASVSRDIFCAKSSSAFAPTMDGKLSIQLTPTKSLSSSSDSGSEDQYQTMLVTKKRDLDKTNTPKTLLHKKQKIRKTPFATSSARKKLQKSLTPPRNTFGSHMKLYRASSAAAATLSSSYEGVDDYRLTSTELDPSPFQVELPSKKEVLVYSRICALMDGYTTVHRDFNFATLSGVSHSTLRKEYDRSTPEKPMIAGSCHRVVVKELLECTDDIVVEGFFREYTEKDKDKDSERIEAIILSSESLRQIIVCFRGSTTNQAKPLRNSLFEKQGHSILHDDHKVQVLDTFRTAYFGTPLEGTVFSLLANLTMRKPFFDVTMTGHSFGAAMATVASFRYASSKPQMRVSCHVFGSPRVGGEEWRQMVHSVPNLRIYRIVNGLDPYVLLPHGNEWVHCGHAIQISDVMTYNGKVGVTIKARRFDRDSSSASNINLFGIVQSMVIPKNFTQSSSQGKLDHEIHSYVEKLKRTGNHWVNDFHELKGKGVNGADDEMRTLT</sequence>
<reference evidence="3 4" key="1">
    <citation type="submission" date="2024-10" db="EMBL/GenBank/DDBJ databases">
        <title>Updated reference genomes for cyclostephanoid diatoms.</title>
        <authorList>
            <person name="Roberts W.R."/>
            <person name="Alverson A.J."/>
        </authorList>
    </citation>
    <scope>NUCLEOTIDE SEQUENCE [LARGE SCALE GENOMIC DNA]</scope>
    <source>
        <strain evidence="3 4">AJA228-03</strain>
    </source>
</reference>
<proteinExistence type="predicted"/>
<dbReference type="AlphaFoldDB" id="A0ABD3SFX7"/>
<dbReference type="InterPro" id="IPR002921">
    <property type="entry name" value="Fungal_lipase-type"/>
</dbReference>
<feature type="region of interest" description="Disordered" evidence="1">
    <location>
        <begin position="1"/>
        <end position="43"/>
    </location>
</feature>
<feature type="domain" description="Fungal lipase-type" evidence="2">
    <location>
        <begin position="410"/>
        <end position="542"/>
    </location>
</feature>
<dbReference type="Pfam" id="PF01764">
    <property type="entry name" value="Lipase_3"/>
    <property type="match status" value="1"/>
</dbReference>
<dbReference type="CDD" id="cd00519">
    <property type="entry name" value="Lipase_3"/>
    <property type="match status" value="1"/>
</dbReference>
<dbReference type="InterPro" id="IPR051218">
    <property type="entry name" value="Sec_MonoDiacylglyc_Lipase"/>
</dbReference>
<feature type="region of interest" description="Disordered" evidence="1">
    <location>
        <begin position="232"/>
        <end position="255"/>
    </location>
</feature>
<accession>A0ABD3SFX7</accession>
<keyword evidence="4" id="KW-1185">Reference proteome</keyword>
<evidence type="ECO:0000259" key="2">
    <source>
        <dbReference type="Pfam" id="PF01764"/>
    </source>
</evidence>
<evidence type="ECO:0000313" key="4">
    <source>
        <dbReference type="Proteomes" id="UP001530377"/>
    </source>
</evidence>